<accession>A0ABV8VIX1</accession>
<dbReference type="EC" id="2.3.-.-" evidence="1"/>
<keyword evidence="2" id="KW-1185">Reference proteome</keyword>
<organism evidence="1 2">
    <name type="scientific">Nocardia halotolerans</name>
    <dbReference type="NCBI Taxonomy" id="1755878"/>
    <lineage>
        <taxon>Bacteria</taxon>
        <taxon>Bacillati</taxon>
        <taxon>Actinomycetota</taxon>
        <taxon>Actinomycetes</taxon>
        <taxon>Mycobacteriales</taxon>
        <taxon>Nocardiaceae</taxon>
        <taxon>Nocardia</taxon>
    </lineage>
</organism>
<gene>
    <name evidence="1" type="ORF">ACFO5K_10535</name>
</gene>
<keyword evidence="1" id="KW-0012">Acyltransferase</keyword>
<name>A0ABV8VIX1_9NOCA</name>
<protein>
    <submittedName>
        <fullName evidence="1">GNAT family N-acetyltransferase</fullName>
        <ecNumber evidence="1">2.3.-.-</ecNumber>
    </submittedName>
</protein>
<dbReference type="SUPFAM" id="SSF55729">
    <property type="entry name" value="Acyl-CoA N-acyltransferases (Nat)"/>
    <property type="match status" value="1"/>
</dbReference>
<dbReference type="InterPro" id="IPR016181">
    <property type="entry name" value="Acyl_CoA_acyltransferase"/>
</dbReference>
<proteinExistence type="predicted"/>
<comment type="caution">
    <text evidence="1">The sequence shown here is derived from an EMBL/GenBank/DDBJ whole genome shotgun (WGS) entry which is preliminary data.</text>
</comment>
<dbReference type="EMBL" id="JBHSDL010000013">
    <property type="protein sequence ID" value="MFC4374538.1"/>
    <property type="molecule type" value="Genomic_DNA"/>
</dbReference>
<dbReference type="Gene3D" id="3.40.630.30">
    <property type="match status" value="1"/>
</dbReference>
<reference evidence="2" key="1">
    <citation type="journal article" date="2019" name="Int. J. Syst. Evol. Microbiol.">
        <title>The Global Catalogue of Microorganisms (GCM) 10K type strain sequencing project: providing services to taxonomists for standard genome sequencing and annotation.</title>
        <authorList>
            <consortium name="The Broad Institute Genomics Platform"/>
            <consortium name="The Broad Institute Genome Sequencing Center for Infectious Disease"/>
            <person name="Wu L."/>
            <person name="Ma J."/>
        </authorList>
    </citation>
    <scope>NUCLEOTIDE SEQUENCE [LARGE SCALE GENOMIC DNA]</scope>
    <source>
        <strain evidence="2">IBRC-M 10490</strain>
    </source>
</reference>
<sequence>MNEAINRRARRITLRVLGTNTRAQAIYLAHGFRIEGRLVGQFLLDDRYVDDVLMALEICPSDEQSDQD</sequence>
<dbReference type="GO" id="GO:0016746">
    <property type="term" value="F:acyltransferase activity"/>
    <property type="evidence" value="ECO:0007669"/>
    <property type="project" value="UniProtKB-KW"/>
</dbReference>
<evidence type="ECO:0000313" key="2">
    <source>
        <dbReference type="Proteomes" id="UP001595844"/>
    </source>
</evidence>
<dbReference type="RefSeq" id="WP_378559740.1">
    <property type="nucleotide sequence ID" value="NZ_JBHSDL010000013.1"/>
</dbReference>
<dbReference type="Proteomes" id="UP001595844">
    <property type="component" value="Unassembled WGS sequence"/>
</dbReference>
<keyword evidence="1" id="KW-0808">Transferase</keyword>
<evidence type="ECO:0000313" key="1">
    <source>
        <dbReference type="EMBL" id="MFC4374538.1"/>
    </source>
</evidence>